<accession>A0ACA9PB06</accession>
<dbReference type="EMBL" id="CAJVPW010021333">
    <property type="protein sequence ID" value="CAG8693060.1"/>
    <property type="molecule type" value="Genomic_DNA"/>
</dbReference>
<evidence type="ECO:0000313" key="2">
    <source>
        <dbReference type="Proteomes" id="UP000789366"/>
    </source>
</evidence>
<feature type="non-terminal residue" evidence="1">
    <location>
        <position position="133"/>
    </location>
</feature>
<protein>
    <submittedName>
        <fullName evidence="1">16210_t:CDS:1</fullName>
    </submittedName>
</protein>
<feature type="non-terminal residue" evidence="1">
    <location>
        <position position="1"/>
    </location>
</feature>
<gene>
    <name evidence="1" type="ORF">SPELUC_LOCUS10859</name>
</gene>
<dbReference type="Proteomes" id="UP000789366">
    <property type="component" value="Unassembled WGS sequence"/>
</dbReference>
<keyword evidence="2" id="KW-1185">Reference proteome</keyword>
<proteinExistence type="predicted"/>
<organism evidence="1 2">
    <name type="scientific">Cetraspora pellucida</name>
    <dbReference type="NCBI Taxonomy" id="1433469"/>
    <lineage>
        <taxon>Eukaryota</taxon>
        <taxon>Fungi</taxon>
        <taxon>Fungi incertae sedis</taxon>
        <taxon>Mucoromycota</taxon>
        <taxon>Glomeromycotina</taxon>
        <taxon>Glomeromycetes</taxon>
        <taxon>Diversisporales</taxon>
        <taxon>Gigasporaceae</taxon>
        <taxon>Cetraspora</taxon>
    </lineage>
</organism>
<name>A0ACA9PB06_9GLOM</name>
<sequence>VLTTSVIAISSGIAFLPPYGGAWWNCTTNFSPNQSKNSSCVMSSIMVNSKSDINYKNCINLNYYCDTIEYETNQCDSLLMGLPSPNQTNLMWCLRIGNPFNNSQKVYVSFTPDKTSVNATNIDTNVITNGVDK</sequence>
<reference evidence="1" key="1">
    <citation type="submission" date="2021-06" db="EMBL/GenBank/DDBJ databases">
        <authorList>
            <person name="Kallberg Y."/>
            <person name="Tangrot J."/>
            <person name="Rosling A."/>
        </authorList>
    </citation>
    <scope>NUCLEOTIDE SEQUENCE</scope>
    <source>
        <strain evidence="1">28 12/20/2015</strain>
    </source>
</reference>
<comment type="caution">
    <text evidence="1">The sequence shown here is derived from an EMBL/GenBank/DDBJ whole genome shotgun (WGS) entry which is preliminary data.</text>
</comment>
<evidence type="ECO:0000313" key="1">
    <source>
        <dbReference type="EMBL" id="CAG8693060.1"/>
    </source>
</evidence>